<organism evidence="4 5">
    <name type="scientific">Littorina saxatilis</name>
    <dbReference type="NCBI Taxonomy" id="31220"/>
    <lineage>
        <taxon>Eukaryota</taxon>
        <taxon>Metazoa</taxon>
        <taxon>Spiralia</taxon>
        <taxon>Lophotrochozoa</taxon>
        <taxon>Mollusca</taxon>
        <taxon>Gastropoda</taxon>
        <taxon>Caenogastropoda</taxon>
        <taxon>Littorinimorpha</taxon>
        <taxon>Littorinoidea</taxon>
        <taxon>Littorinidae</taxon>
        <taxon>Littorina</taxon>
    </lineage>
</organism>
<accession>A0AAN9GQJ5</accession>
<evidence type="ECO:0000256" key="2">
    <source>
        <dbReference type="SAM" id="Coils"/>
    </source>
</evidence>
<protein>
    <recommendedName>
        <fullName evidence="6">Coiled-coil domain-containing protein 112</fullName>
    </recommendedName>
</protein>
<evidence type="ECO:0000313" key="5">
    <source>
        <dbReference type="Proteomes" id="UP001374579"/>
    </source>
</evidence>
<proteinExistence type="predicted"/>
<dbReference type="Proteomes" id="UP001374579">
    <property type="component" value="Unassembled WGS sequence"/>
</dbReference>
<feature type="coiled-coil region" evidence="2">
    <location>
        <begin position="28"/>
        <end position="158"/>
    </location>
</feature>
<dbReference type="EMBL" id="JBAMIC010000001">
    <property type="protein sequence ID" value="KAK7116401.1"/>
    <property type="molecule type" value="Genomic_DNA"/>
</dbReference>
<feature type="compositionally biased region" description="Basic and acidic residues" evidence="3">
    <location>
        <begin position="419"/>
        <end position="451"/>
    </location>
</feature>
<name>A0AAN9GQJ5_9CAEN</name>
<feature type="region of interest" description="Disordered" evidence="3">
    <location>
        <begin position="339"/>
        <end position="359"/>
    </location>
</feature>
<sequence length="489" mass="58662">MAASGAQEVVTSPAGMEVEKNKADQKKKAEIMRELHKLDIQIQAMERERSTHVFSKRSDFRKDFCTLEETNTKLIEETKNELEHMKQQLAKTNHMVKRFHKELTHIKPTPEFVERLKLIMEEIEGAINVFKEEQKQKYEELLREERTINQELQALERKFETWAQAANDPASLTHRSATTQRPLASARDITKDLPPEVAAFEKFLQQSGGHRGGWDEYDHGTFLKFRNRYKGRIMFLDHLKGPIPTKTEEEIREHETWYQEYLFLKEQKKDSIKHWREQKEEEKEDILTKAQESKTEEEDEEEEANRKKKLQEKIDQEKRERFSQLNSWKVQKELEKAMSEEKKMREEMAKVKKHEEEKKRQIEIRAQVEEFRRQREEEESFIQQQNELRKRQDTERRHQESAREIVKFRSRDLSRLQEKLAKEAEKENQQREKERQLERLKSHVEVERDPTRLLQPTAGWKSRLKDKSSSGGGQVLQMPHRAVPNWRKT</sequence>
<evidence type="ECO:0000256" key="3">
    <source>
        <dbReference type="SAM" id="MobiDB-lite"/>
    </source>
</evidence>
<dbReference type="InterPro" id="IPR039902">
    <property type="entry name" value="CCDC148/CCDC112"/>
</dbReference>
<reference evidence="4 5" key="1">
    <citation type="submission" date="2024-02" db="EMBL/GenBank/DDBJ databases">
        <title>Chromosome-scale genome assembly of the rough periwinkle Littorina saxatilis.</title>
        <authorList>
            <person name="De Jode A."/>
            <person name="Faria R."/>
            <person name="Formenti G."/>
            <person name="Sims Y."/>
            <person name="Smith T.P."/>
            <person name="Tracey A."/>
            <person name="Wood J.M.D."/>
            <person name="Zagrodzka Z.B."/>
            <person name="Johannesson K."/>
            <person name="Butlin R.K."/>
            <person name="Leder E.H."/>
        </authorList>
    </citation>
    <scope>NUCLEOTIDE SEQUENCE [LARGE SCALE GENOMIC DNA]</scope>
    <source>
        <strain evidence="4">Snail1</strain>
        <tissue evidence="4">Muscle</tissue>
    </source>
</reference>
<keyword evidence="5" id="KW-1185">Reference proteome</keyword>
<dbReference type="PANTHER" id="PTHR21549:SF0">
    <property type="entry name" value="COILED-COIL DOMAIN-CONTAINING PROTEIN 112"/>
    <property type="match status" value="1"/>
</dbReference>
<feature type="compositionally biased region" description="Basic and acidic residues" evidence="3">
    <location>
        <begin position="387"/>
        <end position="404"/>
    </location>
</feature>
<feature type="region of interest" description="Disordered" evidence="3">
    <location>
        <begin position="419"/>
        <end position="489"/>
    </location>
</feature>
<feature type="region of interest" description="Disordered" evidence="3">
    <location>
        <begin position="276"/>
        <end position="319"/>
    </location>
</feature>
<feature type="region of interest" description="Disordered" evidence="3">
    <location>
        <begin position="1"/>
        <end position="27"/>
    </location>
</feature>
<evidence type="ECO:0000256" key="1">
    <source>
        <dbReference type="ARBA" id="ARBA00023054"/>
    </source>
</evidence>
<feature type="region of interest" description="Disordered" evidence="3">
    <location>
        <begin position="375"/>
        <end position="404"/>
    </location>
</feature>
<dbReference type="AlphaFoldDB" id="A0AAN9GQJ5"/>
<comment type="caution">
    <text evidence="4">The sequence shown here is derived from an EMBL/GenBank/DDBJ whole genome shotgun (WGS) entry which is preliminary data.</text>
</comment>
<evidence type="ECO:0008006" key="6">
    <source>
        <dbReference type="Google" id="ProtNLM"/>
    </source>
</evidence>
<feature type="compositionally biased region" description="Basic and acidic residues" evidence="3">
    <location>
        <begin position="276"/>
        <end position="294"/>
    </location>
</feature>
<dbReference type="PANTHER" id="PTHR21549">
    <property type="entry name" value="MUTATED IN BLADDER CANCER 1"/>
    <property type="match status" value="1"/>
</dbReference>
<keyword evidence="1 2" id="KW-0175">Coiled coil</keyword>
<evidence type="ECO:0000313" key="4">
    <source>
        <dbReference type="EMBL" id="KAK7116401.1"/>
    </source>
</evidence>
<feature type="compositionally biased region" description="Basic and acidic residues" evidence="3">
    <location>
        <begin position="17"/>
        <end position="27"/>
    </location>
</feature>
<gene>
    <name evidence="4" type="ORF">V1264_002087</name>
</gene>